<dbReference type="InterPro" id="IPR036291">
    <property type="entry name" value="NAD(P)-bd_dom_sf"/>
</dbReference>
<evidence type="ECO:0000259" key="5">
    <source>
        <dbReference type="Pfam" id="PF14833"/>
    </source>
</evidence>
<proteinExistence type="predicted"/>
<dbReference type="InterPro" id="IPR013328">
    <property type="entry name" value="6PGD_dom2"/>
</dbReference>
<accession>A0A225M914</accession>
<keyword evidence="1" id="KW-0560">Oxidoreductase</keyword>
<name>A0A225M914_9BURK</name>
<dbReference type="Pfam" id="PF03446">
    <property type="entry name" value="NAD_binding_2"/>
    <property type="match status" value="1"/>
</dbReference>
<evidence type="ECO:0000256" key="3">
    <source>
        <dbReference type="PIRSR" id="PIRSR000103-1"/>
    </source>
</evidence>
<feature type="domain" description="6-phosphogluconate dehydrogenase NADP-binding" evidence="4">
    <location>
        <begin position="13"/>
        <end position="170"/>
    </location>
</feature>
<dbReference type="Pfam" id="PF14833">
    <property type="entry name" value="NAD_binding_11"/>
    <property type="match status" value="1"/>
</dbReference>
<dbReference type="InterPro" id="IPR029154">
    <property type="entry name" value="HIBADH-like_NADP-bd"/>
</dbReference>
<dbReference type="RefSeq" id="WP_088604611.1">
    <property type="nucleotide sequence ID" value="NZ_NJIH01000009.1"/>
</dbReference>
<dbReference type="InterPro" id="IPR008927">
    <property type="entry name" value="6-PGluconate_DH-like_C_sf"/>
</dbReference>
<keyword evidence="2" id="KW-0520">NAD</keyword>
<dbReference type="Gene3D" id="1.10.1040.10">
    <property type="entry name" value="N-(1-d-carboxylethyl)-l-norvaline Dehydrogenase, domain 2"/>
    <property type="match status" value="1"/>
</dbReference>
<dbReference type="EMBL" id="NJIH01000009">
    <property type="protein sequence ID" value="OWT57606.1"/>
    <property type="molecule type" value="Genomic_DNA"/>
</dbReference>
<gene>
    <name evidence="6" type="ORF">CEY11_17090</name>
</gene>
<dbReference type="PANTHER" id="PTHR22981:SF7">
    <property type="entry name" value="3-HYDROXYISOBUTYRATE DEHYDROGENASE, MITOCHONDRIAL"/>
    <property type="match status" value="1"/>
</dbReference>
<dbReference type="InterPro" id="IPR006115">
    <property type="entry name" value="6PGDH_NADP-bd"/>
</dbReference>
<evidence type="ECO:0000313" key="7">
    <source>
        <dbReference type="Proteomes" id="UP000214603"/>
    </source>
</evidence>
<dbReference type="GO" id="GO:0051287">
    <property type="term" value="F:NAD binding"/>
    <property type="evidence" value="ECO:0007669"/>
    <property type="project" value="InterPro"/>
</dbReference>
<dbReference type="SUPFAM" id="SSF51735">
    <property type="entry name" value="NAD(P)-binding Rossmann-fold domains"/>
    <property type="match status" value="1"/>
</dbReference>
<dbReference type="PIRSF" id="PIRSF000103">
    <property type="entry name" value="HIBADH"/>
    <property type="match status" value="1"/>
</dbReference>
<sequence length="318" mass="32532">MRNEHGVRSEGRTIGFIGIGNIGMPMACRLLDAGHRLHVFDINKASVDAIVGRGAIAEGSPVDVATRADTVLVSLPTPGVLRQVVGGPDGVINGRALRVLVDLSTTGPRAAAEAAALLAERGVAWADAPVSGGVAGARAGKLAVMVSCAAETFSNLEPLLSPIGQVFHVGNEPGMGQVMKLANNLLSAAALAATSEAIVMGVKAGLSPRMMIDVLNAGSGRNSATAVKFPNAILPRSFNLGFSSSLMLKDVALAVEEAEALGVPIQVGRTVRQVWQQVVDEIGGSQDSTTFIQLLEQHAGVTVADASVADAHAVAKTS</sequence>
<comment type="caution">
    <text evidence="6">The sequence shown here is derived from an EMBL/GenBank/DDBJ whole genome shotgun (WGS) entry which is preliminary data.</text>
</comment>
<evidence type="ECO:0000256" key="1">
    <source>
        <dbReference type="ARBA" id="ARBA00023002"/>
    </source>
</evidence>
<keyword evidence="7" id="KW-1185">Reference proteome</keyword>
<protein>
    <submittedName>
        <fullName evidence="6">Oxidoreductase</fullName>
    </submittedName>
</protein>
<evidence type="ECO:0000313" key="6">
    <source>
        <dbReference type="EMBL" id="OWT57606.1"/>
    </source>
</evidence>
<evidence type="ECO:0000259" key="4">
    <source>
        <dbReference type="Pfam" id="PF03446"/>
    </source>
</evidence>
<dbReference type="PANTHER" id="PTHR22981">
    <property type="entry name" value="3-HYDROXYISOBUTYRATE DEHYDROGENASE-RELATED"/>
    <property type="match status" value="1"/>
</dbReference>
<dbReference type="GO" id="GO:0016616">
    <property type="term" value="F:oxidoreductase activity, acting on the CH-OH group of donors, NAD or NADP as acceptor"/>
    <property type="evidence" value="ECO:0007669"/>
    <property type="project" value="TreeGrafter"/>
</dbReference>
<dbReference type="SUPFAM" id="SSF48179">
    <property type="entry name" value="6-phosphogluconate dehydrogenase C-terminal domain-like"/>
    <property type="match status" value="1"/>
</dbReference>
<feature type="domain" description="3-hydroxyisobutyrate dehydrogenase-like NAD-binding" evidence="5">
    <location>
        <begin position="174"/>
        <end position="295"/>
    </location>
</feature>
<organism evidence="6 7">
    <name type="scientific">Candidimonas nitroreducens</name>
    <dbReference type="NCBI Taxonomy" id="683354"/>
    <lineage>
        <taxon>Bacteria</taxon>
        <taxon>Pseudomonadati</taxon>
        <taxon>Pseudomonadota</taxon>
        <taxon>Betaproteobacteria</taxon>
        <taxon>Burkholderiales</taxon>
        <taxon>Alcaligenaceae</taxon>
        <taxon>Candidimonas</taxon>
    </lineage>
</organism>
<dbReference type="InterPro" id="IPR015815">
    <property type="entry name" value="HIBADH-related"/>
</dbReference>
<dbReference type="GO" id="GO:0050661">
    <property type="term" value="F:NADP binding"/>
    <property type="evidence" value="ECO:0007669"/>
    <property type="project" value="InterPro"/>
</dbReference>
<feature type="active site" evidence="3">
    <location>
        <position position="180"/>
    </location>
</feature>
<dbReference type="AlphaFoldDB" id="A0A225M914"/>
<dbReference type="OrthoDB" id="9777604at2"/>
<evidence type="ECO:0000256" key="2">
    <source>
        <dbReference type="ARBA" id="ARBA00023027"/>
    </source>
</evidence>
<reference evidence="7" key="1">
    <citation type="submission" date="2017-06" db="EMBL/GenBank/DDBJ databases">
        <title>Herbaspirillum phytohormonus sp. nov., isolated from the root nodule of Robinia pseudoacacia in lead-zinc mine.</title>
        <authorList>
            <person name="Fan M."/>
            <person name="Lin Y."/>
        </authorList>
    </citation>
    <scope>NUCLEOTIDE SEQUENCE [LARGE SCALE GENOMIC DNA]</scope>
    <source>
        <strain evidence="7">SC-089</strain>
    </source>
</reference>
<dbReference type="Gene3D" id="3.40.50.720">
    <property type="entry name" value="NAD(P)-binding Rossmann-like Domain"/>
    <property type="match status" value="1"/>
</dbReference>
<dbReference type="Proteomes" id="UP000214603">
    <property type="component" value="Unassembled WGS sequence"/>
</dbReference>